<evidence type="ECO:0000313" key="2">
    <source>
        <dbReference type="EMBL" id="MDF3300120.1"/>
    </source>
</evidence>
<proteinExistence type="predicted"/>
<dbReference type="EMBL" id="JARJBB010000007">
    <property type="protein sequence ID" value="MDF3300120.1"/>
    <property type="molecule type" value="Genomic_DNA"/>
</dbReference>
<evidence type="ECO:0000313" key="3">
    <source>
        <dbReference type="Proteomes" id="UP001221150"/>
    </source>
</evidence>
<dbReference type="Proteomes" id="UP001221150">
    <property type="component" value="Unassembled WGS sequence"/>
</dbReference>
<organism evidence="2 3">
    <name type="scientific">Streptomyces tropicalis</name>
    <dbReference type="NCBI Taxonomy" id="3034234"/>
    <lineage>
        <taxon>Bacteria</taxon>
        <taxon>Bacillati</taxon>
        <taxon>Actinomycetota</taxon>
        <taxon>Actinomycetes</taxon>
        <taxon>Kitasatosporales</taxon>
        <taxon>Streptomycetaceae</taxon>
        <taxon>Streptomyces</taxon>
    </lineage>
</organism>
<feature type="region of interest" description="Disordered" evidence="1">
    <location>
        <begin position="1"/>
        <end position="35"/>
    </location>
</feature>
<accession>A0ABT6A649</accession>
<reference evidence="2 3" key="1">
    <citation type="submission" date="2023-03" db="EMBL/GenBank/DDBJ databases">
        <title>Draft genome sequence of Streptomyces sp. K1PA1 isolated from peat swamp forest in Thailand.</title>
        <authorList>
            <person name="Klaysubun C."/>
            <person name="Duangmal K."/>
        </authorList>
    </citation>
    <scope>NUCLEOTIDE SEQUENCE [LARGE SCALE GENOMIC DNA]</scope>
    <source>
        <strain evidence="2 3">K1PA1</strain>
    </source>
</reference>
<name>A0ABT6A649_9ACTN</name>
<dbReference type="RefSeq" id="WP_276109674.1">
    <property type="nucleotide sequence ID" value="NZ_JARJBB010000007.1"/>
</dbReference>
<keyword evidence="3" id="KW-1185">Reference proteome</keyword>
<comment type="caution">
    <text evidence="2">The sequence shown here is derived from an EMBL/GenBank/DDBJ whole genome shotgun (WGS) entry which is preliminary data.</text>
</comment>
<gene>
    <name evidence="2" type="ORF">P3H78_16090</name>
</gene>
<sequence length="122" mass="13759">MEMADPRGRPRPPGAGDVLGEPVAEVGQADQQDPDRRRLYGLHSGAKDSIEEFTDGHRGRGRHYRSLAKTHVQHALTALATNIERLSLQEPADGPYRPRPPTAFQQYLDTRGLRPLWWRQGK</sequence>
<evidence type="ECO:0000256" key="1">
    <source>
        <dbReference type="SAM" id="MobiDB-lite"/>
    </source>
</evidence>
<protein>
    <recommendedName>
        <fullName evidence="4">Transposase DDE domain-containing protein</fullName>
    </recommendedName>
</protein>
<evidence type="ECO:0008006" key="4">
    <source>
        <dbReference type="Google" id="ProtNLM"/>
    </source>
</evidence>